<dbReference type="CDD" id="cd03498">
    <property type="entry name" value="SQR_TypeB_2_TM"/>
    <property type="match status" value="1"/>
</dbReference>
<keyword evidence="1" id="KW-0472">Membrane</keyword>
<keyword evidence="1" id="KW-0812">Transmembrane</keyword>
<proteinExistence type="predicted"/>
<keyword evidence="1" id="KW-1133">Transmembrane helix</keyword>
<sequence>MAVTGFILFFYVVAHMVGNLKIFFGETAFDSYARWLRAMGSAVLGESGVLWTIRIVLLVSVLLHMTAAIQLARRARAARPSGYRHRPPVQGGYAARTMRWGGVIIALFVIYHVLDLTVGWLNPHGVPEEPFLNVTSGFQQWWVVLIYTVAILALGLHVRHGVWSALRSLGTVRASHGPLARTVALVVAVALTAGYLSVPYAVLFGLVE</sequence>
<feature type="transmembrane region" description="Helical" evidence="1">
    <location>
        <begin position="141"/>
        <end position="158"/>
    </location>
</feature>
<evidence type="ECO:0000313" key="2">
    <source>
        <dbReference type="EMBL" id="MCP2331462.1"/>
    </source>
</evidence>
<evidence type="ECO:0000256" key="1">
    <source>
        <dbReference type="SAM" id="Phobius"/>
    </source>
</evidence>
<dbReference type="InterPro" id="IPR011138">
    <property type="entry name" value="Cytochrome_b-558"/>
</dbReference>
<reference evidence="2 3" key="1">
    <citation type="submission" date="2013-07" db="EMBL/GenBank/DDBJ databases">
        <authorList>
            <consortium name="DOE Joint Genome Institute"/>
            <person name="Reeve W."/>
            <person name="Huntemann M."/>
            <person name="Han J."/>
            <person name="Chen A."/>
            <person name="Kyrpides N."/>
            <person name="Mavromatis K."/>
            <person name="Markowitz V."/>
            <person name="Palaniappan K."/>
            <person name="Ivanova N."/>
            <person name="Schaumberg A."/>
            <person name="Pati A."/>
            <person name="Liolios K."/>
            <person name="Nordberg H.P."/>
            <person name="Cantor M.N."/>
            <person name="Hua S.X."/>
            <person name="Woyke T."/>
        </authorList>
    </citation>
    <scope>NUCLEOTIDE SEQUENCE [LARGE SCALE GENOMIC DNA]</scope>
    <source>
        <strain evidence="2 3">DSM 43889</strain>
    </source>
</reference>
<organism evidence="2 3">
    <name type="scientific">Actinoalloteichus caeruleus DSM 43889</name>
    <dbReference type="NCBI Taxonomy" id="1120930"/>
    <lineage>
        <taxon>Bacteria</taxon>
        <taxon>Bacillati</taxon>
        <taxon>Actinomycetota</taxon>
        <taxon>Actinomycetes</taxon>
        <taxon>Pseudonocardiales</taxon>
        <taxon>Pseudonocardiaceae</taxon>
        <taxon>Actinoalloteichus</taxon>
        <taxon>Actinoalloteichus cyanogriseus</taxon>
    </lineage>
</organism>
<feature type="transmembrane region" description="Helical" evidence="1">
    <location>
        <begin position="49"/>
        <end position="69"/>
    </location>
</feature>
<feature type="transmembrane region" description="Helical" evidence="1">
    <location>
        <begin position="100"/>
        <end position="121"/>
    </location>
</feature>
<evidence type="ECO:0000313" key="3">
    <source>
        <dbReference type="Proteomes" id="UP000791080"/>
    </source>
</evidence>
<dbReference type="Gene3D" id="1.20.1300.10">
    <property type="entry name" value="Fumarate reductase/succinate dehydrogenase, transmembrane subunit"/>
    <property type="match status" value="1"/>
</dbReference>
<dbReference type="NCBIfam" id="TIGR02046">
    <property type="entry name" value="sdhC_b558_fam"/>
    <property type="match status" value="1"/>
</dbReference>
<gene>
    <name evidence="2" type="ORF">G443_001732</name>
</gene>
<dbReference type="Proteomes" id="UP000791080">
    <property type="component" value="Unassembled WGS sequence"/>
</dbReference>
<dbReference type="InterPro" id="IPR034804">
    <property type="entry name" value="SQR/QFR_C/D"/>
</dbReference>
<dbReference type="EMBL" id="AUBJ02000001">
    <property type="protein sequence ID" value="MCP2331462.1"/>
    <property type="molecule type" value="Genomic_DNA"/>
</dbReference>
<dbReference type="SUPFAM" id="SSF81343">
    <property type="entry name" value="Fumarate reductase respiratory complex transmembrane subunits"/>
    <property type="match status" value="1"/>
</dbReference>
<protein>
    <submittedName>
        <fullName evidence="2">Succinate dehydrogenase / fumarate reductase cytochrome b subunit</fullName>
    </submittedName>
</protein>
<keyword evidence="3" id="KW-1185">Reference proteome</keyword>
<accession>A0ABT1JG49</accession>
<name>A0ABT1JG49_ACTCY</name>
<reference evidence="2 3" key="2">
    <citation type="submission" date="2022-06" db="EMBL/GenBank/DDBJ databases">
        <title>Genomic Encyclopedia of Type Strains, Phase I: the one thousand microbial genomes (KMG-I) project.</title>
        <authorList>
            <person name="Kyrpides N."/>
        </authorList>
    </citation>
    <scope>NUCLEOTIDE SEQUENCE [LARGE SCALE GENOMIC DNA]</scope>
    <source>
        <strain evidence="2 3">DSM 43889</strain>
    </source>
</reference>
<comment type="caution">
    <text evidence="2">The sequence shown here is derived from an EMBL/GenBank/DDBJ whole genome shotgun (WGS) entry which is preliminary data.</text>
</comment>
<feature type="transmembrane region" description="Helical" evidence="1">
    <location>
        <begin position="179"/>
        <end position="202"/>
    </location>
</feature>